<dbReference type="EMBL" id="JAVDTT010000002">
    <property type="protein sequence ID" value="MDR6841997.1"/>
    <property type="molecule type" value="Genomic_DNA"/>
</dbReference>
<dbReference type="RefSeq" id="WP_310093306.1">
    <property type="nucleotide sequence ID" value="NZ_JAVDTT010000002.1"/>
</dbReference>
<evidence type="ECO:0000313" key="3">
    <source>
        <dbReference type="Proteomes" id="UP001254759"/>
    </source>
</evidence>
<evidence type="ECO:0000313" key="2">
    <source>
        <dbReference type="EMBL" id="MDR6841997.1"/>
    </source>
</evidence>
<organism evidence="2 3">
    <name type="scientific">Pseudoxanthomonas sacheonensis</name>
    <dbReference type="NCBI Taxonomy" id="443615"/>
    <lineage>
        <taxon>Bacteria</taxon>
        <taxon>Pseudomonadati</taxon>
        <taxon>Pseudomonadota</taxon>
        <taxon>Gammaproteobacteria</taxon>
        <taxon>Lysobacterales</taxon>
        <taxon>Lysobacteraceae</taxon>
        <taxon>Pseudoxanthomonas</taxon>
    </lineage>
</organism>
<keyword evidence="1" id="KW-0732">Signal</keyword>
<keyword evidence="3" id="KW-1185">Reference proteome</keyword>
<reference evidence="2 3" key="1">
    <citation type="submission" date="2023-07" db="EMBL/GenBank/DDBJ databases">
        <title>Sorghum-associated microbial communities from plants grown in Nebraska, USA.</title>
        <authorList>
            <person name="Schachtman D."/>
        </authorList>
    </citation>
    <scope>NUCLEOTIDE SEQUENCE [LARGE SCALE GENOMIC DNA]</scope>
    <source>
        <strain evidence="2 3">BE107</strain>
    </source>
</reference>
<evidence type="ECO:0000256" key="1">
    <source>
        <dbReference type="SAM" id="SignalP"/>
    </source>
</evidence>
<protein>
    <recommendedName>
        <fullName evidence="4">Energy transducer TonB</fullName>
    </recommendedName>
</protein>
<feature type="chain" id="PRO_5046589200" description="Energy transducer TonB" evidence="1">
    <location>
        <begin position="20"/>
        <end position="290"/>
    </location>
</feature>
<evidence type="ECO:0008006" key="4">
    <source>
        <dbReference type="Google" id="ProtNLM"/>
    </source>
</evidence>
<proteinExistence type="predicted"/>
<dbReference type="Gene3D" id="3.30.1150.10">
    <property type="match status" value="1"/>
</dbReference>
<feature type="signal peptide" evidence="1">
    <location>
        <begin position="1"/>
        <end position="19"/>
    </location>
</feature>
<accession>A0ABU1RTA5</accession>
<comment type="caution">
    <text evidence="2">The sequence shown here is derived from an EMBL/GenBank/DDBJ whole genome shotgun (WGS) entry which is preliminary data.</text>
</comment>
<name>A0ABU1RTA5_9GAMM</name>
<sequence>MKRIMATLFGLLVVPAGLASDPIAVRTTAQAEASMLITGWALIETDGSVSAVELDQREKLPTGVVSLVEEAGLGWQFEPVEVDGVARKAKARMSLRVVARKAGADGYEVRIGSGFFGEAATSEDEKRPDFVKSLKRRTPAYPDVVLKAGVRGTVYAIVKVGRLGTVEEAFIEQVDLRAFRTGNEMKRLRDALASSTLSAVKAWTFRLPVEGKHADAENWTVRIPVDYAFYGDPMPKYGEWDAYVPGPKRKAPWITEQQDDHQSPDSLVAGEVYGVGDGLRLLTPLQPGGG</sequence>
<dbReference type="Proteomes" id="UP001254759">
    <property type="component" value="Unassembled WGS sequence"/>
</dbReference>
<gene>
    <name evidence="2" type="ORF">J2W94_002282</name>
</gene>